<dbReference type="PRINTS" id="PR00111">
    <property type="entry name" value="ABHYDROLASE"/>
</dbReference>
<comment type="pathway">
    <text evidence="3">Quinol/quinone metabolism; menaquinone biosynthesis.</text>
</comment>
<proteinExistence type="inferred from homology"/>
<keyword evidence="1 3" id="KW-0474">Menaquinone biosynthesis</keyword>
<dbReference type="InterPro" id="IPR000073">
    <property type="entry name" value="AB_hydrolase_1"/>
</dbReference>
<keyword evidence="6" id="KW-1185">Reference proteome</keyword>
<dbReference type="STRING" id="28034.BFX07_08265"/>
<gene>
    <name evidence="3" type="primary">menH</name>
    <name evidence="5" type="ORF">SAMN00768000_0089</name>
</gene>
<sequence length="281" mass="31598">MVNSTSQTIVINHNRVYHISMAGNPALPALLLLHGFTGSHASWSDLLPALTQVFRVVMPDLPGHGQSFYSSDPHEMSLHVTARDLQKILEQLGITKAGVLGYSMGGRLALHMPLYAPNMVDFLIVESATAGIDNLSERILRQQHDEQLASYIETRGLEWFIPYWSHIPLFASQRTLPNAILQRQEEIRFGHHPYGLAQSLRAAGTGHQASLWPILPYYRAPTLIVTGQYDDKYQRIGQKLHHMMPNSQWVNIAHAGHTVHLEQPASFLSAIEQFYLTILSR</sequence>
<evidence type="ECO:0000259" key="4">
    <source>
        <dbReference type="Pfam" id="PF00561"/>
    </source>
</evidence>
<dbReference type="AlphaFoldDB" id="A0A1W1W6F7"/>
<dbReference type="GO" id="GO:0070205">
    <property type="term" value="F:2-succinyl-6-hydroxy-2,4-cyclohexadiene-1-carboxylate synthase activity"/>
    <property type="evidence" value="ECO:0007669"/>
    <property type="project" value="UniProtKB-UniRule"/>
</dbReference>
<comment type="catalytic activity">
    <reaction evidence="3">
        <text>5-enolpyruvoyl-6-hydroxy-2-succinyl-cyclohex-3-ene-1-carboxylate = (1R,6R)-6-hydroxy-2-succinyl-cyclohexa-2,4-diene-1-carboxylate + pyruvate</text>
        <dbReference type="Rhea" id="RHEA:25597"/>
        <dbReference type="ChEBI" id="CHEBI:15361"/>
        <dbReference type="ChEBI" id="CHEBI:58689"/>
        <dbReference type="ChEBI" id="CHEBI:58818"/>
        <dbReference type="EC" id="4.2.99.20"/>
    </reaction>
</comment>
<evidence type="ECO:0000256" key="1">
    <source>
        <dbReference type="ARBA" id="ARBA00022428"/>
    </source>
</evidence>
<dbReference type="GO" id="GO:0009234">
    <property type="term" value="P:menaquinone biosynthetic process"/>
    <property type="evidence" value="ECO:0007669"/>
    <property type="project" value="UniProtKB-UniRule"/>
</dbReference>
<dbReference type="RefSeq" id="WP_084660655.1">
    <property type="nucleotide sequence ID" value="NZ_FWWY01000001.1"/>
</dbReference>
<dbReference type="InterPro" id="IPR022485">
    <property type="entry name" value="SHCHC_synthase_MenH"/>
</dbReference>
<dbReference type="UniPathway" id="UPA01057">
    <property type="reaction ID" value="UER00900"/>
</dbReference>
<evidence type="ECO:0000313" key="5">
    <source>
        <dbReference type="EMBL" id="SMC01782.1"/>
    </source>
</evidence>
<comment type="pathway">
    <text evidence="3">Quinol/quinone metabolism; 1,4-dihydroxy-2-naphthoate biosynthesis; 1,4-dihydroxy-2-naphthoate from chorismate: step 3/7.</text>
</comment>
<evidence type="ECO:0000313" key="6">
    <source>
        <dbReference type="Proteomes" id="UP000192660"/>
    </source>
</evidence>
<evidence type="ECO:0000256" key="2">
    <source>
        <dbReference type="ARBA" id="ARBA00023239"/>
    </source>
</evidence>
<feature type="domain" description="AB hydrolase-1" evidence="4">
    <location>
        <begin position="28"/>
        <end position="264"/>
    </location>
</feature>
<organism evidence="5 6">
    <name type="scientific">Sulfobacillus thermosulfidooxidans (strain DSM 9293 / VKM B-1269 / AT-1)</name>
    <dbReference type="NCBI Taxonomy" id="929705"/>
    <lineage>
        <taxon>Bacteria</taxon>
        <taxon>Bacillati</taxon>
        <taxon>Bacillota</taxon>
        <taxon>Clostridia</taxon>
        <taxon>Eubacteriales</taxon>
        <taxon>Clostridiales Family XVII. Incertae Sedis</taxon>
        <taxon>Sulfobacillus</taxon>
    </lineage>
</organism>
<keyword evidence="2 3" id="KW-0456">Lyase</keyword>
<dbReference type="EMBL" id="FWWY01000001">
    <property type="protein sequence ID" value="SMC01782.1"/>
    <property type="molecule type" value="Genomic_DNA"/>
</dbReference>
<dbReference type="InterPro" id="IPR029058">
    <property type="entry name" value="AB_hydrolase_fold"/>
</dbReference>
<dbReference type="InterPro" id="IPR000639">
    <property type="entry name" value="Epox_hydrolase-like"/>
</dbReference>
<dbReference type="UniPathway" id="UPA00079"/>
<dbReference type="OrthoDB" id="9775557at2"/>
<reference evidence="6" key="1">
    <citation type="submission" date="2017-04" db="EMBL/GenBank/DDBJ databases">
        <authorList>
            <person name="Varghese N."/>
            <person name="Submissions S."/>
        </authorList>
    </citation>
    <scope>NUCLEOTIDE SEQUENCE [LARGE SCALE GENOMIC DNA]</scope>
    <source>
        <strain evidence="6">DSM 9293</strain>
    </source>
</reference>
<dbReference type="PANTHER" id="PTHR42916:SF1">
    <property type="entry name" value="PROTEIN PHYLLO, CHLOROPLASTIC"/>
    <property type="match status" value="1"/>
</dbReference>
<comment type="subunit">
    <text evidence="3">Monomer.</text>
</comment>
<dbReference type="PRINTS" id="PR00412">
    <property type="entry name" value="EPOXHYDRLASE"/>
</dbReference>
<dbReference type="NCBIfam" id="TIGR03695">
    <property type="entry name" value="menH_SHCHC"/>
    <property type="match status" value="1"/>
</dbReference>
<comment type="similarity">
    <text evidence="3">Belongs to the AB hydrolase superfamily. MenH family.</text>
</comment>
<dbReference type="PANTHER" id="PTHR42916">
    <property type="entry name" value="2-SUCCINYL-5-ENOLPYRUVYL-6-HYDROXY-3-CYCLOHEXENE-1-CARBOXYLATE SYNTHASE"/>
    <property type="match status" value="1"/>
</dbReference>
<name>A0A1W1W6F7_SULTA</name>
<accession>A0A1W1W6F7</accession>
<dbReference type="SUPFAM" id="SSF53474">
    <property type="entry name" value="alpha/beta-Hydrolases"/>
    <property type="match status" value="1"/>
</dbReference>
<dbReference type="HAMAP" id="MF_01660">
    <property type="entry name" value="MenH"/>
    <property type="match status" value="1"/>
</dbReference>
<dbReference type="EC" id="4.2.99.20" evidence="3"/>
<dbReference type="Proteomes" id="UP000192660">
    <property type="component" value="Unassembled WGS sequence"/>
</dbReference>
<evidence type="ECO:0000256" key="3">
    <source>
        <dbReference type="HAMAP-Rule" id="MF_01660"/>
    </source>
</evidence>
<comment type="function">
    <text evidence="3">Catalyzes a proton abstraction reaction that results in 2,5-elimination of pyruvate from 2-succinyl-5-enolpyruvyl-6-hydroxy-3-cyclohexene-1-carboxylate (SEPHCHC) and the formation of 2-succinyl-6-hydroxy-2,4-cyclohexadiene-1-carboxylate (SHCHC).</text>
</comment>
<dbReference type="Pfam" id="PF00561">
    <property type="entry name" value="Abhydrolase_1"/>
    <property type="match status" value="1"/>
</dbReference>
<protein>
    <recommendedName>
        <fullName evidence="3">Putative 2-succinyl-6-hydroxy-2,4-cyclohexadiene-1-carboxylate synthase</fullName>
        <shortName evidence="3">SHCHC synthase</shortName>
        <ecNumber evidence="3">4.2.99.20</ecNumber>
    </recommendedName>
</protein>
<dbReference type="Gene3D" id="3.40.50.1820">
    <property type="entry name" value="alpha/beta hydrolase"/>
    <property type="match status" value="1"/>
</dbReference>